<dbReference type="SMART" id="SM00892">
    <property type="entry name" value="Endonuclease_NS"/>
    <property type="match status" value="1"/>
</dbReference>
<dbReference type="SUPFAM" id="SSF54060">
    <property type="entry name" value="His-Me finger endonucleases"/>
    <property type="match status" value="1"/>
</dbReference>
<dbReference type="GO" id="GO:0046872">
    <property type="term" value="F:metal ion binding"/>
    <property type="evidence" value="ECO:0007669"/>
    <property type="project" value="UniProtKB-KW"/>
</dbReference>
<evidence type="ECO:0000256" key="4">
    <source>
        <dbReference type="ARBA" id="ARBA00022723"/>
    </source>
</evidence>
<evidence type="ECO:0000256" key="8">
    <source>
        <dbReference type="PIRSR" id="PIRSR640255-1"/>
    </source>
</evidence>
<dbReference type="GeneID" id="81474715"/>
<keyword evidence="5 10" id="KW-0255">Endonuclease</keyword>
<dbReference type="RefSeq" id="WP_194257831.1">
    <property type="nucleotide sequence ID" value="NZ_JABCQN010000003.1"/>
</dbReference>
<keyword evidence="6 10" id="KW-0378">Hydrolase</keyword>
<protein>
    <recommendedName>
        <fullName evidence="10">Endonuclease</fullName>
        <ecNumber evidence="10">3.1.30.-</ecNumber>
    </recommendedName>
</protein>
<dbReference type="GO" id="GO:0003676">
    <property type="term" value="F:nucleic acid binding"/>
    <property type="evidence" value="ECO:0007669"/>
    <property type="project" value="InterPro"/>
</dbReference>
<comment type="caution">
    <text evidence="14">The sequence shown here is derived from an EMBL/GenBank/DDBJ whole genome shotgun (WGS) entry which is preliminary data.</text>
</comment>
<evidence type="ECO:0000259" key="12">
    <source>
        <dbReference type="SMART" id="SM00477"/>
    </source>
</evidence>
<keyword evidence="3 10" id="KW-0540">Nuclease</keyword>
<gene>
    <name evidence="14" type="ORF">HKD32_08400</name>
</gene>
<feature type="domain" description="DNA/RNA non-specific endonuclease/pyrophosphatase/phosphodiesterase" evidence="13">
    <location>
        <begin position="53"/>
        <end position="245"/>
    </location>
</feature>
<dbReference type="InterPro" id="IPR044929">
    <property type="entry name" value="DNA/RNA_non-sp_Endonuclease_sf"/>
</dbReference>
<sequence>MNIGLGQRIVLGALFELAILHAAQAASCPQFFAGNTPPALLSETQKIGTVLLCNDGYAVLVSEQTKSPLWSAENLTEENVTLARKTQRNGSFQPDDRLPRTMLALLSDYRSSGYDRGHMTPSGDEPDTTSQNQSFLLSNIVPQTAELNRGAWEGVESAVRGWAEQEGEIFVVTGPGYDPDHFQKTIGTNRIPVPAVTWKAVYDPAGNGTGAYVCLNTSHPTCKITSVAMLTQLVNIDPFPSLPASLKDHVSAMPPVRQSPYALAHRSSGKKLLKEWGTKAAQKALRALVQALRP</sequence>
<dbReference type="InterPro" id="IPR020821">
    <property type="entry name" value="ENPP1-3/EXOG-like_nuc-like"/>
</dbReference>
<keyword evidence="11" id="KW-0732">Signal</keyword>
<feature type="active site" description="Proton acceptor" evidence="8">
    <location>
        <position position="118"/>
    </location>
</feature>
<name>A0A9Q2FKT6_GLUJA</name>
<evidence type="ECO:0000256" key="10">
    <source>
        <dbReference type="RuleBase" id="RU366055"/>
    </source>
</evidence>
<reference evidence="14" key="2">
    <citation type="submission" date="2020-11" db="EMBL/GenBank/DDBJ databases">
        <title>Description of novel Gluconobacter species.</title>
        <authorList>
            <person name="Cleenwerck I."/>
            <person name="Cnockaert M."/>
            <person name="Borremans W."/>
            <person name="Wieme A.D."/>
            <person name="De Vuyst L."/>
            <person name="Vandamme P."/>
        </authorList>
    </citation>
    <scope>NUCLEOTIDE SEQUENCE</scope>
    <source>
        <strain evidence="14">R71697</strain>
    </source>
</reference>
<evidence type="ECO:0000259" key="13">
    <source>
        <dbReference type="SMART" id="SM00892"/>
    </source>
</evidence>
<dbReference type="InterPro" id="IPR001604">
    <property type="entry name" value="Endo_G_ENPP1-like_dom"/>
</dbReference>
<dbReference type="InterPro" id="IPR018524">
    <property type="entry name" value="DNA/RNA_endonuclease_AS"/>
</dbReference>
<dbReference type="GO" id="GO:0004519">
    <property type="term" value="F:endonuclease activity"/>
    <property type="evidence" value="ECO:0007669"/>
    <property type="project" value="UniProtKB-UniRule"/>
</dbReference>
<dbReference type="SMART" id="SM00477">
    <property type="entry name" value="NUC"/>
    <property type="match status" value="1"/>
</dbReference>
<dbReference type="InterPro" id="IPR040255">
    <property type="entry name" value="Non-specific_endonuclease"/>
</dbReference>
<evidence type="ECO:0000256" key="7">
    <source>
        <dbReference type="ARBA" id="ARBA00022842"/>
    </source>
</evidence>
<evidence type="ECO:0000256" key="2">
    <source>
        <dbReference type="ARBA" id="ARBA00010052"/>
    </source>
</evidence>
<keyword evidence="4 9" id="KW-0479">Metal-binding</keyword>
<evidence type="ECO:0000256" key="5">
    <source>
        <dbReference type="ARBA" id="ARBA00022759"/>
    </source>
</evidence>
<dbReference type="PANTHER" id="PTHR13966:SF5">
    <property type="entry name" value="ENDONUCLEASE G, MITOCHONDRIAL"/>
    <property type="match status" value="1"/>
</dbReference>
<proteinExistence type="inferred from homology"/>
<feature type="binding site" evidence="9">
    <location>
        <position position="148"/>
    </location>
    <ligand>
        <name>Mg(2+)</name>
        <dbReference type="ChEBI" id="CHEBI:18420"/>
        <note>catalytic</note>
    </ligand>
</feature>
<organism evidence="14 15">
    <name type="scientific">Gluconobacter japonicus</name>
    <dbReference type="NCBI Taxonomy" id="376620"/>
    <lineage>
        <taxon>Bacteria</taxon>
        <taxon>Pseudomonadati</taxon>
        <taxon>Pseudomonadota</taxon>
        <taxon>Alphaproteobacteria</taxon>
        <taxon>Acetobacterales</taxon>
        <taxon>Acetobacteraceae</taxon>
        <taxon>Gluconobacter</taxon>
    </lineage>
</organism>
<keyword evidence="7" id="KW-0460">Magnesium</keyword>
<dbReference type="GO" id="GO:0016787">
    <property type="term" value="F:hydrolase activity"/>
    <property type="evidence" value="ECO:0007669"/>
    <property type="project" value="UniProtKB-KW"/>
</dbReference>
<evidence type="ECO:0000313" key="14">
    <source>
        <dbReference type="EMBL" id="MBF0870867.1"/>
    </source>
</evidence>
<dbReference type="EMBL" id="JABCQN010000003">
    <property type="protein sequence ID" value="MBF0870867.1"/>
    <property type="molecule type" value="Genomic_DNA"/>
</dbReference>
<reference evidence="14" key="1">
    <citation type="submission" date="2020-04" db="EMBL/GenBank/DDBJ databases">
        <authorList>
            <person name="Sombolestani A."/>
        </authorList>
    </citation>
    <scope>NUCLEOTIDE SEQUENCE</scope>
    <source>
        <strain evidence="14">R71697</strain>
    </source>
</reference>
<accession>A0A9Q2FKT6</accession>
<evidence type="ECO:0000256" key="1">
    <source>
        <dbReference type="ARBA" id="ARBA00001946"/>
    </source>
</evidence>
<dbReference type="EC" id="3.1.30.-" evidence="10"/>
<evidence type="ECO:0000256" key="6">
    <source>
        <dbReference type="ARBA" id="ARBA00022801"/>
    </source>
</evidence>
<evidence type="ECO:0000313" key="15">
    <source>
        <dbReference type="Proteomes" id="UP000661006"/>
    </source>
</evidence>
<dbReference type="AlphaFoldDB" id="A0A9Q2FKT6"/>
<evidence type="ECO:0000256" key="3">
    <source>
        <dbReference type="ARBA" id="ARBA00022722"/>
    </source>
</evidence>
<evidence type="ECO:0000256" key="11">
    <source>
        <dbReference type="SAM" id="SignalP"/>
    </source>
</evidence>
<evidence type="ECO:0000256" key="9">
    <source>
        <dbReference type="PIRSR" id="PIRSR640255-2"/>
    </source>
</evidence>
<feature type="chain" id="PRO_5040113082" description="Endonuclease" evidence="11">
    <location>
        <begin position="26"/>
        <end position="294"/>
    </location>
</feature>
<dbReference type="InterPro" id="IPR044925">
    <property type="entry name" value="His-Me_finger_sf"/>
</dbReference>
<comment type="similarity">
    <text evidence="2 10">Belongs to the DNA/RNA non-specific endonuclease family.</text>
</comment>
<dbReference type="PROSITE" id="PS01070">
    <property type="entry name" value="NUCLEASE_NON_SPEC"/>
    <property type="match status" value="1"/>
</dbReference>
<comment type="cofactor">
    <cofactor evidence="1 10">
        <name>Mg(2+)</name>
        <dbReference type="ChEBI" id="CHEBI:18420"/>
    </cofactor>
</comment>
<dbReference type="Pfam" id="PF01223">
    <property type="entry name" value="Endonuclease_NS"/>
    <property type="match status" value="1"/>
</dbReference>
<dbReference type="Gene3D" id="3.40.570.10">
    <property type="entry name" value="Extracellular Endonuclease, subunit A"/>
    <property type="match status" value="1"/>
</dbReference>
<feature type="domain" description="ENPP1-3/EXOG-like endonuclease/phosphodiesterase" evidence="12">
    <location>
        <begin position="54"/>
        <end position="245"/>
    </location>
</feature>
<dbReference type="PANTHER" id="PTHR13966">
    <property type="entry name" value="ENDONUCLEASE RELATED"/>
    <property type="match status" value="1"/>
</dbReference>
<feature type="signal peptide" evidence="11">
    <location>
        <begin position="1"/>
        <end position="25"/>
    </location>
</feature>
<dbReference type="Proteomes" id="UP000661006">
    <property type="component" value="Unassembled WGS sequence"/>
</dbReference>